<protein>
    <recommendedName>
        <fullName evidence="2 7">Orotate phosphoribosyltransferase</fullName>
        <shortName evidence="7">OPRT</shortName>
        <shortName evidence="7">OPRTase</shortName>
        <ecNumber evidence="2 7">2.4.2.10</ecNumber>
    </recommendedName>
</protein>
<accession>A0A073IQV2</accession>
<keyword evidence="4 7" id="KW-0808">Transferase</keyword>
<evidence type="ECO:0000256" key="4">
    <source>
        <dbReference type="ARBA" id="ARBA00022679"/>
    </source>
</evidence>
<dbReference type="InterPro" id="IPR006273">
    <property type="entry name" value="Orotate_PRibTrfase_bac"/>
</dbReference>
<dbReference type="OrthoDB" id="9783570at2"/>
<keyword evidence="3 7" id="KW-0328">Glycosyltransferase</keyword>
<comment type="caution">
    <text evidence="8">The sequence shown here is derived from an EMBL/GenBank/DDBJ whole genome shotgun (WGS) entry which is preliminary data.</text>
</comment>
<feature type="binding site" evidence="7">
    <location>
        <position position="152"/>
    </location>
    <ligand>
        <name>orotate</name>
        <dbReference type="ChEBI" id="CHEBI:30839"/>
    </ligand>
</feature>
<keyword evidence="9" id="KW-1185">Reference proteome</keyword>
<dbReference type="STRING" id="2754.EH55_07785"/>
<dbReference type="GO" id="GO:0019856">
    <property type="term" value="P:pyrimidine nucleobase biosynthetic process"/>
    <property type="evidence" value="ECO:0007669"/>
    <property type="project" value="InterPro"/>
</dbReference>
<dbReference type="GO" id="GO:0004588">
    <property type="term" value="F:orotate phosphoribosyltransferase activity"/>
    <property type="evidence" value="ECO:0007669"/>
    <property type="project" value="UniProtKB-UniRule"/>
</dbReference>
<dbReference type="NCBIfam" id="TIGR01367">
    <property type="entry name" value="pyrE_Therm"/>
    <property type="match status" value="1"/>
</dbReference>
<dbReference type="Gene3D" id="3.40.50.2020">
    <property type="match status" value="1"/>
</dbReference>
<dbReference type="UniPathway" id="UPA00070">
    <property type="reaction ID" value="UER00119"/>
</dbReference>
<name>A0A073IQV2_9BACT</name>
<keyword evidence="5 7" id="KW-0460">Magnesium</keyword>
<comment type="catalytic activity">
    <reaction evidence="7">
        <text>orotidine 5'-phosphate + diphosphate = orotate + 5-phospho-alpha-D-ribose 1-diphosphate</text>
        <dbReference type="Rhea" id="RHEA:10380"/>
        <dbReference type="ChEBI" id="CHEBI:30839"/>
        <dbReference type="ChEBI" id="CHEBI:33019"/>
        <dbReference type="ChEBI" id="CHEBI:57538"/>
        <dbReference type="ChEBI" id="CHEBI:58017"/>
        <dbReference type="EC" id="2.4.2.10"/>
    </reaction>
</comment>
<dbReference type="GO" id="GO:0044205">
    <property type="term" value="P:'de novo' UMP biosynthetic process"/>
    <property type="evidence" value="ECO:0007669"/>
    <property type="project" value="UniProtKB-UniRule"/>
</dbReference>
<feature type="binding site" evidence="7">
    <location>
        <position position="98"/>
    </location>
    <ligand>
        <name>5-phospho-alpha-D-ribose 1-diphosphate</name>
        <dbReference type="ChEBI" id="CHEBI:58017"/>
        <note>ligand shared between dimeric partners</note>
    </ligand>
</feature>
<comment type="caution">
    <text evidence="7">Lacks conserved residue(s) required for the propagation of feature annotation.</text>
</comment>
<feature type="binding site" evidence="7">
    <location>
        <position position="124"/>
    </location>
    <ligand>
        <name>orotate</name>
        <dbReference type="ChEBI" id="CHEBI:30839"/>
    </ligand>
</feature>
<dbReference type="InterPro" id="IPR029057">
    <property type="entry name" value="PRTase-like"/>
</dbReference>
<comment type="function">
    <text evidence="7">Catalyzes the transfer of a ribosyl phosphate group from 5-phosphoribose 1-diphosphate to orotate, leading to the formation of orotidine monophosphate (OMP).</text>
</comment>
<gene>
    <name evidence="7" type="primary">pyrE</name>
    <name evidence="8" type="ORF">EH55_07785</name>
</gene>
<dbReference type="SUPFAM" id="SSF53271">
    <property type="entry name" value="PRTase-like"/>
    <property type="match status" value="1"/>
</dbReference>
<comment type="pathway">
    <text evidence="1 7">Pyrimidine metabolism; UMP biosynthesis via de novo pathway; UMP from orotate: step 1/2.</text>
</comment>
<dbReference type="RefSeq" id="WP_037977261.1">
    <property type="nucleotide sequence ID" value="NZ_JMKI01000037.1"/>
</dbReference>
<dbReference type="EC" id="2.4.2.10" evidence="2 7"/>
<dbReference type="Proteomes" id="UP000027665">
    <property type="component" value="Unassembled WGS sequence"/>
</dbReference>
<comment type="cofactor">
    <cofactor evidence="7">
        <name>Mg(2+)</name>
        <dbReference type="ChEBI" id="CHEBI:18420"/>
    </cofactor>
</comment>
<evidence type="ECO:0000256" key="6">
    <source>
        <dbReference type="ARBA" id="ARBA00022975"/>
    </source>
</evidence>
<keyword evidence="6 7" id="KW-0665">Pyrimidine biosynthesis</keyword>
<evidence type="ECO:0000256" key="3">
    <source>
        <dbReference type="ARBA" id="ARBA00022676"/>
    </source>
</evidence>
<organism evidence="8 9">
    <name type="scientific">Synergistes jonesii</name>
    <dbReference type="NCBI Taxonomy" id="2754"/>
    <lineage>
        <taxon>Bacteria</taxon>
        <taxon>Thermotogati</taxon>
        <taxon>Synergistota</taxon>
        <taxon>Synergistia</taxon>
        <taxon>Synergistales</taxon>
        <taxon>Synergistaceae</taxon>
        <taxon>Synergistes</taxon>
    </lineage>
</organism>
<comment type="similarity">
    <text evidence="7">Belongs to the purine/pyrimidine phosphoribosyltransferase family. PyrE subfamily.</text>
</comment>
<evidence type="ECO:0000256" key="2">
    <source>
        <dbReference type="ARBA" id="ARBA00011971"/>
    </source>
</evidence>
<evidence type="ECO:0000256" key="5">
    <source>
        <dbReference type="ARBA" id="ARBA00022842"/>
    </source>
</evidence>
<evidence type="ECO:0000313" key="8">
    <source>
        <dbReference type="EMBL" id="KEJ91861.1"/>
    </source>
</evidence>
<comment type="subunit">
    <text evidence="7">Homodimer.</text>
</comment>
<evidence type="ECO:0000313" key="9">
    <source>
        <dbReference type="Proteomes" id="UP000027665"/>
    </source>
</evidence>
<dbReference type="AlphaFoldDB" id="A0A073IQV2"/>
<dbReference type="GeneID" id="90984141"/>
<reference evidence="8 9" key="1">
    <citation type="submission" date="2014-04" db="EMBL/GenBank/DDBJ databases">
        <title>Draft Genome Sequence of Synergistes jonesii.</title>
        <authorList>
            <person name="Coil D.A."/>
            <person name="Eisen J.A."/>
            <person name="Holland-Moritz H.E."/>
        </authorList>
    </citation>
    <scope>NUCLEOTIDE SEQUENCE [LARGE SCALE GENOMIC DNA]</scope>
    <source>
        <strain evidence="8 9">78-1</strain>
    </source>
</reference>
<dbReference type="PATRIC" id="fig|2754.20.peg.1060"/>
<dbReference type="EMBL" id="JMKI01000037">
    <property type="protein sequence ID" value="KEJ91861.1"/>
    <property type="molecule type" value="Genomic_DNA"/>
</dbReference>
<dbReference type="eggNOG" id="COG0461">
    <property type="taxonomic scope" value="Bacteria"/>
</dbReference>
<proteinExistence type="inferred from homology"/>
<dbReference type="InterPro" id="IPR000836">
    <property type="entry name" value="PRTase_dom"/>
</dbReference>
<dbReference type="PANTHER" id="PTHR19278:SF9">
    <property type="entry name" value="URIDINE 5'-MONOPHOSPHATE SYNTHASE"/>
    <property type="match status" value="1"/>
</dbReference>
<feature type="binding site" description="in other chain" evidence="7">
    <location>
        <begin position="120"/>
        <end position="128"/>
    </location>
    <ligand>
        <name>5-phospho-alpha-D-ribose 1-diphosphate</name>
        <dbReference type="ChEBI" id="CHEBI:58017"/>
        <note>ligand shared between dimeric partners</note>
    </ligand>
</feature>
<dbReference type="GO" id="GO:0000287">
    <property type="term" value="F:magnesium ion binding"/>
    <property type="evidence" value="ECO:0007669"/>
    <property type="project" value="UniProtKB-UniRule"/>
</dbReference>
<sequence length="198" mass="21537">MTRSRENDAAEKILEMMAASGAHLTGHFKLTSGLHSDNYMQCALLLRYPKYAAYAGVELAKLLAPHKPDFILSPALGGLIIGHEVARALDVPFLFTERVDGEMRLKRFPHPGSLRFALVEDVCTTGKSSREAAMALADGGAVWAASGCIVDRRAKGCLPEWDLKSLVKVCFANYRPEECPLCKVGLPLVKPGSRPDAK</sequence>
<dbReference type="PANTHER" id="PTHR19278">
    <property type="entry name" value="OROTATE PHOSPHORIBOSYLTRANSFERASE"/>
    <property type="match status" value="1"/>
</dbReference>
<dbReference type="CDD" id="cd06223">
    <property type="entry name" value="PRTases_typeI"/>
    <property type="match status" value="1"/>
</dbReference>
<dbReference type="InterPro" id="IPR023031">
    <property type="entry name" value="OPRT"/>
</dbReference>
<evidence type="ECO:0000256" key="1">
    <source>
        <dbReference type="ARBA" id="ARBA00004889"/>
    </source>
</evidence>
<dbReference type="HAMAP" id="MF_01208">
    <property type="entry name" value="PyrE"/>
    <property type="match status" value="1"/>
</dbReference>
<evidence type="ECO:0000256" key="7">
    <source>
        <dbReference type="HAMAP-Rule" id="MF_01208"/>
    </source>
</evidence>